<dbReference type="EMBL" id="BMAV01025070">
    <property type="protein sequence ID" value="GFS38142.1"/>
    <property type="molecule type" value="Genomic_DNA"/>
</dbReference>
<proteinExistence type="predicted"/>
<evidence type="ECO:0000313" key="1">
    <source>
        <dbReference type="EMBL" id="GFS38142.1"/>
    </source>
</evidence>
<protein>
    <submittedName>
        <fullName evidence="1">Uncharacterized protein</fullName>
    </submittedName>
</protein>
<name>A0A8X6IAN7_9ARAC</name>
<accession>A0A8X6IAN7</accession>
<gene>
    <name evidence="1" type="primary">NCL1_45509</name>
    <name evidence="1" type="ORF">TNIN_84461</name>
</gene>
<dbReference type="AlphaFoldDB" id="A0A8X6IAN7"/>
<reference evidence="1" key="1">
    <citation type="submission" date="2020-08" db="EMBL/GenBank/DDBJ databases">
        <title>Multicomponent nature underlies the extraordinary mechanical properties of spider dragline silk.</title>
        <authorList>
            <person name="Kono N."/>
            <person name="Nakamura H."/>
            <person name="Mori M."/>
            <person name="Yoshida Y."/>
            <person name="Ohtoshi R."/>
            <person name="Malay A.D."/>
            <person name="Moran D.A.P."/>
            <person name="Tomita M."/>
            <person name="Numata K."/>
            <person name="Arakawa K."/>
        </authorList>
    </citation>
    <scope>NUCLEOTIDE SEQUENCE</scope>
</reference>
<organism evidence="1 2">
    <name type="scientific">Trichonephila inaurata madagascariensis</name>
    <dbReference type="NCBI Taxonomy" id="2747483"/>
    <lineage>
        <taxon>Eukaryota</taxon>
        <taxon>Metazoa</taxon>
        <taxon>Ecdysozoa</taxon>
        <taxon>Arthropoda</taxon>
        <taxon>Chelicerata</taxon>
        <taxon>Arachnida</taxon>
        <taxon>Araneae</taxon>
        <taxon>Araneomorphae</taxon>
        <taxon>Entelegynae</taxon>
        <taxon>Araneoidea</taxon>
        <taxon>Nephilidae</taxon>
        <taxon>Trichonephila</taxon>
        <taxon>Trichonephila inaurata</taxon>
    </lineage>
</organism>
<keyword evidence="2" id="KW-1185">Reference proteome</keyword>
<evidence type="ECO:0000313" key="2">
    <source>
        <dbReference type="Proteomes" id="UP000886998"/>
    </source>
</evidence>
<sequence>MLTLRKIILVKLATRFFNDSDIRRVIIGFTDEVWQESIRKAISTLYIPLLLQKDIIILIKHIRLEYDNWIDDHNEIFSKMQERSLEFCFNADGTVDRIKTADLLINSKRLSVPTRFVLACQYWSSWDVLTFFKKLRKRSRLQIQKKYSKAKKKFNEHEENVLNWIALYKEELISESQPWGRDFKWTDATLRSRLLDDLPEEDSKALLYETFESTDKVHVGHFCLSRMSADHREQLLIRFPLKGFMDILILASLPFLSGCRQ</sequence>
<dbReference type="OrthoDB" id="6437663at2759"/>
<comment type="caution">
    <text evidence="1">The sequence shown here is derived from an EMBL/GenBank/DDBJ whole genome shotgun (WGS) entry which is preliminary data.</text>
</comment>
<dbReference type="Proteomes" id="UP000886998">
    <property type="component" value="Unassembled WGS sequence"/>
</dbReference>